<dbReference type="PROSITE" id="PS00463">
    <property type="entry name" value="ZN2_CY6_FUNGAL_1"/>
    <property type="match status" value="1"/>
</dbReference>
<evidence type="ECO:0000313" key="9">
    <source>
        <dbReference type="Proteomes" id="UP001140217"/>
    </source>
</evidence>
<dbReference type="InterPro" id="IPR007219">
    <property type="entry name" value="XnlR_reg_dom"/>
</dbReference>
<evidence type="ECO:0000313" key="8">
    <source>
        <dbReference type="EMBL" id="KAJ2778917.1"/>
    </source>
</evidence>
<gene>
    <name evidence="8" type="ORF">H4R18_004309</name>
</gene>
<evidence type="ECO:0000256" key="2">
    <source>
        <dbReference type="ARBA" id="ARBA00022723"/>
    </source>
</evidence>
<comment type="subcellular location">
    <subcellularLocation>
        <location evidence="1">Nucleus</location>
    </subcellularLocation>
</comment>
<evidence type="ECO:0000256" key="5">
    <source>
        <dbReference type="ARBA" id="ARBA00023242"/>
    </source>
</evidence>
<dbReference type="PANTHER" id="PTHR47338:SF5">
    <property type="entry name" value="ZN(II)2CYS6 TRANSCRIPTION FACTOR (EUROFUNG)"/>
    <property type="match status" value="1"/>
</dbReference>
<accession>A0A9W8H4L4</accession>
<keyword evidence="4" id="KW-0804">Transcription</keyword>
<feature type="region of interest" description="Disordered" evidence="6">
    <location>
        <begin position="195"/>
        <end position="246"/>
    </location>
</feature>
<evidence type="ECO:0000259" key="7">
    <source>
        <dbReference type="PROSITE" id="PS50048"/>
    </source>
</evidence>
<dbReference type="CDD" id="cd12148">
    <property type="entry name" value="fungal_TF_MHR"/>
    <property type="match status" value="1"/>
</dbReference>
<feature type="compositionally biased region" description="Low complexity" evidence="6">
    <location>
        <begin position="719"/>
        <end position="728"/>
    </location>
</feature>
<dbReference type="PROSITE" id="PS50048">
    <property type="entry name" value="ZN2_CY6_FUNGAL_2"/>
    <property type="match status" value="1"/>
</dbReference>
<feature type="compositionally biased region" description="Basic and acidic residues" evidence="6">
    <location>
        <begin position="804"/>
        <end position="818"/>
    </location>
</feature>
<evidence type="ECO:0000256" key="3">
    <source>
        <dbReference type="ARBA" id="ARBA00023015"/>
    </source>
</evidence>
<keyword evidence="9" id="KW-1185">Reference proteome</keyword>
<evidence type="ECO:0000256" key="6">
    <source>
        <dbReference type="SAM" id="MobiDB-lite"/>
    </source>
</evidence>
<dbReference type="GO" id="GO:0000981">
    <property type="term" value="F:DNA-binding transcription factor activity, RNA polymerase II-specific"/>
    <property type="evidence" value="ECO:0007669"/>
    <property type="project" value="InterPro"/>
</dbReference>
<dbReference type="OrthoDB" id="39175at2759"/>
<dbReference type="InterPro" id="IPR001138">
    <property type="entry name" value="Zn2Cys6_DnaBD"/>
</dbReference>
<comment type="caution">
    <text evidence="8">The sequence shown here is derived from an EMBL/GenBank/DDBJ whole genome shotgun (WGS) entry which is preliminary data.</text>
</comment>
<dbReference type="Proteomes" id="UP001140217">
    <property type="component" value="Unassembled WGS sequence"/>
</dbReference>
<dbReference type="SMART" id="SM00066">
    <property type="entry name" value="GAL4"/>
    <property type="match status" value="1"/>
</dbReference>
<keyword evidence="2" id="KW-0479">Metal-binding</keyword>
<dbReference type="GO" id="GO:0003677">
    <property type="term" value="F:DNA binding"/>
    <property type="evidence" value="ECO:0007669"/>
    <property type="project" value="InterPro"/>
</dbReference>
<dbReference type="InterPro" id="IPR050815">
    <property type="entry name" value="TF_fung"/>
</dbReference>
<feature type="region of interest" description="Disordered" evidence="6">
    <location>
        <begin position="719"/>
        <end position="763"/>
    </location>
</feature>
<keyword evidence="5" id="KW-0539">Nucleus</keyword>
<sequence length="896" mass="97898">MDAGPSHQPQSRAGAAKPIGMACRACRLRKIRCGGELPRCGYCVKKGYECVLTPHKKRGRPRKDERRGQSGGSASSGAGGGGGGARSMTMPEDAAALDVRRLWRELTGLPGLDLPPELSALAAGSALQLQDPDPGAVPSVAPAFSLGLLPPVPPTAQAQPPALGDPLLFASNYAFPSSDDLAALAGVDRLLAAQPPAQARPRTGTASQASSTHQSFTGDGILGLRPAGDGAKQAPGRGAQDQAAAHQPADAIPAAVDDGIKAYFVYVHPWFPILHRPTFERQVRDGCVDPMLYYAVQAIAARFTPAAAGRRRPHRKGRRFARAARAQLPAALAGARLETLQAITLLALYMAVSGHWQEGAAYEKLAVQLAFIGQYHLLDEEFLLPPVTNNMGVYEAGWSERSQPARLEVLSRPGGILDHEQRRRVWWSIFQLERFNGLAMGRPPIIKPGWHWVWLPCSEDLWAQDNPSGPLAWEMGLADPVRQRPADAVSNSRVDLVLALIMGQLVEQRTELFRLFFPRVYRGTLLHDNLPTHALGWDDRLRRLRETIGALERRFRQWHAELGRYADRISARRHANFELMGASCQIHLYACVLQIREHLFEDLLITKEANDADCSAPATPDEDADLRSDCSRSSSVDLSALLDKAACQRSYMARASRPKLTTRLVRDLDALARRCWDRSVAMSDEAARLLRLHWLRPFDSSDATDKPLSVFDEQVAPAAAPHQPVGAPDSGWTLGDRPPPLASPTSAAGGDGASSRGRDSEAAADPLVADRFKLMSPQTPYHLFVAGKVQAARLKQAVTARSRGPREKAEEDAAKDPAEDSDADEDPVADAIRRIDDIWHAHGLDADPEAIEARLGDIIAALEYCQLFWYSLNFASHLKYLRAEARKPLLHSVYRE</sequence>
<feature type="compositionally biased region" description="Polar residues" evidence="6">
    <location>
        <begin position="204"/>
        <end position="217"/>
    </location>
</feature>
<reference evidence="8" key="1">
    <citation type="submission" date="2022-07" db="EMBL/GenBank/DDBJ databases">
        <title>Phylogenomic reconstructions and comparative analyses of Kickxellomycotina fungi.</title>
        <authorList>
            <person name="Reynolds N.K."/>
            <person name="Stajich J.E."/>
            <person name="Barry K."/>
            <person name="Grigoriev I.V."/>
            <person name="Crous P."/>
            <person name="Smith M.E."/>
        </authorList>
    </citation>
    <scope>NUCLEOTIDE SEQUENCE</scope>
    <source>
        <strain evidence="8">NBRC 105414</strain>
    </source>
</reference>
<proteinExistence type="predicted"/>
<dbReference type="Pfam" id="PF00172">
    <property type="entry name" value="Zn_clus"/>
    <property type="match status" value="1"/>
</dbReference>
<dbReference type="PANTHER" id="PTHR47338">
    <property type="entry name" value="ZN(II)2CYS6 TRANSCRIPTION FACTOR (EUROFUNG)-RELATED"/>
    <property type="match status" value="1"/>
</dbReference>
<evidence type="ECO:0000256" key="1">
    <source>
        <dbReference type="ARBA" id="ARBA00004123"/>
    </source>
</evidence>
<dbReference type="AlphaFoldDB" id="A0A9W8H4L4"/>
<organism evidence="8 9">
    <name type="scientific">Coemansia javaensis</name>
    <dbReference type="NCBI Taxonomy" id="2761396"/>
    <lineage>
        <taxon>Eukaryota</taxon>
        <taxon>Fungi</taxon>
        <taxon>Fungi incertae sedis</taxon>
        <taxon>Zoopagomycota</taxon>
        <taxon>Kickxellomycotina</taxon>
        <taxon>Kickxellomycetes</taxon>
        <taxon>Kickxellales</taxon>
        <taxon>Kickxellaceae</taxon>
        <taxon>Coemansia</taxon>
    </lineage>
</organism>
<dbReference type="EMBL" id="JANBUL010000203">
    <property type="protein sequence ID" value="KAJ2778917.1"/>
    <property type="molecule type" value="Genomic_DNA"/>
</dbReference>
<dbReference type="Pfam" id="PF04082">
    <property type="entry name" value="Fungal_trans"/>
    <property type="match status" value="1"/>
</dbReference>
<evidence type="ECO:0000256" key="4">
    <source>
        <dbReference type="ARBA" id="ARBA00023163"/>
    </source>
</evidence>
<dbReference type="GO" id="GO:0006351">
    <property type="term" value="P:DNA-templated transcription"/>
    <property type="evidence" value="ECO:0007669"/>
    <property type="project" value="InterPro"/>
</dbReference>
<feature type="domain" description="Zn(2)-C6 fungal-type" evidence="7">
    <location>
        <begin position="22"/>
        <end position="52"/>
    </location>
</feature>
<dbReference type="GO" id="GO:0008270">
    <property type="term" value="F:zinc ion binding"/>
    <property type="evidence" value="ECO:0007669"/>
    <property type="project" value="InterPro"/>
</dbReference>
<dbReference type="Gene3D" id="4.10.240.10">
    <property type="entry name" value="Zn(2)-C6 fungal-type DNA-binding domain"/>
    <property type="match status" value="1"/>
</dbReference>
<dbReference type="GO" id="GO:0005634">
    <property type="term" value="C:nucleus"/>
    <property type="evidence" value="ECO:0007669"/>
    <property type="project" value="UniProtKB-SubCell"/>
</dbReference>
<keyword evidence="3" id="KW-0805">Transcription regulation</keyword>
<feature type="region of interest" description="Disordered" evidence="6">
    <location>
        <begin position="796"/>
        <end position="827"/>
    </location>
</feature>
<dbReference type="SUPFAM" id="SSF57701">
    <property type="entry name" value="Zn2/Cys6 DNA-binding domain"/>
    <property type="match status" value="1"/>
</dbReference>
<name>A0A9W8H4L4_9FUNG</name>
<dbReference type="CDD" id="cd00067">
    <property type="entry name" value="GAL4"/>
    <property type="match status" value="1"/>
</dbReference>
<feature type="region of interest" description="Disordered" evidence="6">
    <location>
        <begin position="56"/>
        <end position="89"/>
    </location>
</feature>
<dbReference type="InterPro" id="IPR036864">
    <property type="entry name" value="Zn2-C6_fun-type_DNA-bd_sf"/>
</dbReference>
<protein>
    <recommendedName>
        <fullName evidence="7">Zn(2)-C6 fungal-type domain-containing protein</fullName>
    </recommendedName>
</protein>